<dbReference type="EC" id="2.1.1.107" evidence="1"/>
<evidence type="ECO:0000256" key="2">
    <source>
        <dbReference type="ARBA" id="ARBA00022603"/>
    </source>
</evidence>
<dbReference type="PANTHER" id="PTHR45790:SF3">
    <property type="entry name" value="S-ADENOSYL-L-METHIONINE-DEPENDENT UROPORPHYRINOGEN III METHYLTRANSFERASE, CHLOROPLASTIC"/>
    <property type="match status" value="1"/>
</dbReference>
<dbReference type="PROSITE" id="PS00840">
    <property type="entry name" value="SUMT_2"/>
    <property type="match status" value="1"/>
</dbReference>
<dbReference type="FunFam" id="3.40.50.10090:FF:000001">
    <property type="entry name" value="Bifunctional uroporphyrinogen-III C-methyltransferase/uroporphyrinogen-III synthase"/>
    <property type="match status" value="1"/>
</dbReference>
<dbReference type="CDD" id="cd06578">
    <property type="entry name" value="HemD"/>
    <property type="match status" value="1"/>
</dbReference>
<keyword evidence="2 6" id="KW-0489">Methyltransferase</keyword>
<dbReference type="RefSeq" id="WP_366921949.1">
    <property type="nucleotide sequence ID" value="NZ_CP121694.1"/>
</dbReference>
<dbReference type="CDD" id="cd11642">
    <property type="entry name" value="SUMT"/>
    <property type="match status" value="1"/>
</dbReference>
<feature type="domain" description="Tetrapyrrole methylase" evidence="7">
    <location>
        <begin position="4"/>
        <end position="215"/>
    </location>
</feature>
<dbReference type="InterPro" id="IPR035996">
    <property type="entry name" value="4pyrrol_Methylase_sf"/>
</dbReference>
<keyword evidence="4" id="KW-0949">S-adenosyl-L-methionine</keyword>
<evidence type="ECO:0000256" key="1">
    <source>
        <dbReference type="ARBA" id="ARBA00012162"/>
    </source>
</evidence>
<dbReference type="AlphaFoldDB" id="A0AAU0UP21"/>
<dbReference type="FunFam" id="3.30.950.10:FF:000001">
    <property type="entry name" value="Siroheme synthase"/>
    <property type="match status" value="1"/>
</dbReference>
<keyword evidence="10" id="KW-1185">Reference proteome</keyword>
<dbReference type="InterPro" id="IPR000878">
    <property type="entry name" value="4pyrrol_Mease"/>
</dbReference>
<dbReference type="Pfam" id="PF02602">
    <property type="entry name" value="HEM4"/>
    <property type="match status" value="1"/>
</dbReference>
<dbReference type="Pfam" id="PF00590">
    <property type="entry name" value="TP_methylase"/>
    <property type="match status" value="1"/>
</dbReference>
<dbReference type="Gene3D" id="3.30.950.10">
    <property type="entry name" value="Methyltransferase, Cobalt-precorrin-4 Transmethylase, Domain 2"/>
    <property type="match status" value="1"/>
</dbReference>
<dbReference type="InterPro" id="IPR014777">
    <property type="entry name" value="4pyrrole_Mease_sub1"/>
</dbReference>
<evidence type="ECO:0000256" key="3">
    <source>
        <dbReference type="ARBA" id="ARBA00022679"/>
    </source>
</evidence>
<dbReference type="KEGG" id="dbc:MFMK1_002373"/>
<dbReference type="InterPro" id="IPR003043">
    <property type="entry name" value="Uropor_MeTrfase_CS"/>
</dbReference>
<evidence type="ECO:0000259" key="7">
    <source>
        <dbReference type="Pfam" id="PF00590"/>
    </source>
</evidence>
<evidence type="ECO:0000256" key="4">
    <source>
        <dbReference type="ARBA" id="ARBA00022691"/>
    </source>
</evidence>
<keyword evidence="5" id="KW-0627">Porphyrin biosynthesis</keyword>
<dbReference type="NCBIfam" id="TIGR01469">
    <property type="entry name" value="cobA_cysG_Cterm"/>
    <property type="match status" value="1"/>
</dbReference>
<dbReference type="InterPro" id="IPR050161">
    <property type="entry name" value="Siro_Cobalamin_biosynth"/>
</dbReference>
<dbReference type="GO" id="GO:0004852">
    <property type="term" value="F:uroporphyrinogen-III synthase activity"/>
    <property type="evidence" value="ECO:0007669"/>
    <property type="project" value="InterPro"/>
</dbReference>
<dbReference type="Proteomes" id="UP001329915">
    <property type="component" value="Chromosome"/>
</dbReference>
<dbReference type="SUPFAM" id="SSF69618">
    <property type="entry name" value="HemD-like"/>
    <property type="match status" value="1"/>
</dbReference>
<sequence length="502" mass="54192">MIGKVYLVGAGPGDPGLITIKGLRCIKDADVLIYHQSVSPRLLDYAAADCLMVPAGQAPGKDAMNAFDINANLVHYAKAGKTVTRLNAGDPFAFGRGSEEALALAEEGIPCEVVPGVTAAAAAPAYAGIPLTDGTINSSVTIITGEEDPYMEKSKIPWEQLVDINTLVFMMGLKNLEKITLRLISAGKDPETPVAVVQEGTTPEQKTVSGTLASITGMVRQAGIKHPAVTVIGHTANLREQLRWVEDKPLFGKRILISRPVHQAAGFAEMIETLGGEPYIFPVIDIVKPSDSSPLDNAIDKVEQFDWVVFTSVNGVNHFFRAMWEKKKDIRCLAEAKICAIGPKTAAAVEKKGLLVDYMPEEYVAEAVIEGMKDYGLKGMKVLLPRADIARQVLPEKLMEMGALVEEVTAYETVTGSGDPDKLLQLLSQGKLHVVTFTSSSTVRNFLSKLPRQRADELLKDVIIACIGPITAETARKMGLTVHIEAEEYTIDGLLAAILQYI</sequence>
<dbReference type="InterPro" id="IPR003754">
    <property type="entry name" value="4pyrrol_synth_uPrphyn_synth"/>
</dbReference>
<dbReference type="NCBIfam" id="NF004790">
    <property type="entry name" value="PRK06136.1"/>
    <property type="match status" value="1"/>
</dbReference>
<dbReference type="EMBL" id="CP121694">
    <property type="protein sequence ID" value="WRO22539.1"/>
    <property type="molecule type" value="Genomic_DNA"/>
</dbReference>
<comment type="similarity">
    <text evidence="6">Belongs to the precorrin methyltransferase family.</text>
</comment>
<gene>
    <name evidence="9" type="primary">cobA</name>
    <name evidence="9" type="ORF">MFMK1_002373</name>
</gene>
<dbReference type="SUPFAM" id="SSF53790">
    <property type="entry name" value="Tetrapyrrole methylase"/>
    <property type="match status" value="1"/>
</dbReference>
<dbReference type="GO" id="GO:0032259">
    <property type="term" value="P:methylation"/>
    <property type="evidence" value="ECO:0007669"/>
    <property type="project" value="UniProtKB-KW"/>
</dbReference>
<dbReference type="InterPro" id="IPR036108">
    <property type="entry name" value="4pyrrol_syn_uPrphyn_synt_sf"/>
</dbReference>
<dbReference type="InterPro" id="IPR006366">
    <property type="entry name" value="CobA/CysG_C"/>
</dbReference>
<evidence type="ECO:0000256" key="5">
    <source>
        <dbReference type="ARBA" id="ARBA00023244"/>
    </source>
</evidence>
<name>A0AAU0UP21_9FIRM</name>
<organism evidence="9 10">
    <name type="scientific">Metallumcola ferriviriculae</name>
    <dbReference type="NCBI Taxonomy" id="3039180"/>
    <lineage>
        <taxon>Bacteria</taxon>
        <taxon>Bacillati</taxon>
        <taxon>Bacillota</taxon>
        <taxon>Clostridia</taxon>
        <taxon>Neomoorellales</taxon>
        <taxon>Desulfitibacteraceae</taxon>
        <taxon>Metallumcola</taxon>
    </lineage>
</organism>
<dbReference type="GO" id="GO:0019354">
    <property type="term" value="P:siroheme biosynthetic process"/>
    <property type="evidence" value="ECO:0007669"/>
    <property type="project" value="InterPro"/>
</dbReference>
<evidence type="ECO:0000313" key="10">
    <source>
        <dbReference type="Proteomes" id="UP001329915"/>
    </source>
</evidence>
<evidence type="ECO:0000256" key="6">
    <source>
        <dbReference type="RuleBase" id="RU003960"/>
    </source>
</evidence>
<evidence type="ECO:0000259" key="8">
    <source>
        <dbReference type="Pfam" id="PF02602"/>
    </source>
</evidence>
<evidence type="ECO:0000313" key="9">
    <source>
        <dbReference type="EMBL" id="WRO22539.1"/>
    </source>
</evidence>
<dbReference type="Gene3D" id="3.40.50.10090">
    <property type="match status" value="2"/>
</dbReference>
<reference evidence="9 10" key="1">
    <citation type="submission" date="2023-04" db="EMBL/GenBank/DDBJ databases">
        <authorList>
            <person name="Hsu D."/>
        </authorList>
    </citation>
    <scope>NUCLEOTIDE SEQUENCE [LARGE SCALE GENOMIC DNA]</scope>
    <source>
        <strain evidence="9 10">MK1</strain>
    </source>
</reference>
<feature type="domain" description="Tetrapyrrole biosynthesis uroporphyrinogen III synthase" evidence="8">
    <location>
        <begin position="267"/>
        <end position="495"/>
    </location>
</feature>
<dbReference type="PROSITE" id="PS00839">
    <property type="entry name" value="SUMT_1"/>
    <property type="match status" value="1"/>
</dbReference>
<dbReference type="InterPro" id="IPR014776">
    <property type="entry name" value="4pyrrole_Mease_sub2"/>
</dbReference>
<keyword evidence="3 6" id="KW-0808">Transferase</keyword>
<accession>A0AAU0UP21</accession>
<dbReference type="GO" id="GO:0004851">
    <property type="term" value="F:uroporphyrin-III C-methyltransferase activity"/>
    <property type="evidence" value="ECO:0007669"/>
    <property type="project" value="UniProtKB-EC"/>
</dbReference>
<dbReference type="PANTHER" id="PTHR45790">
    <property type="entry name" value="SIROHEME SYNTHASE-RELATED"/>
    <property type="match status" value="1"/>
</dbReference>
<dbReference type="FunFam" id="3.40.1010.10:FF:000001">
    <property type="entry name" value="Siroheme synthase"/>
    <property type="match status" value="1"/>
</dbReference>
<proteinExistence type="inferred from homology"/>
<dbReference type="Gene3D" id="3.40.1010.10">
    <property type="entry name" value="Cobalt-precorrin-4 Transmethylase, Domain 1"/>
    <property type="match status" value="1"/>
</dbReference>
<protein>
    <recommendedName>
        <fullName evidence="1">uroporphyrinogen-III C-methyltransferase</fullName>
        <ecNumber evidence="1">2.1.1.107</ecNumber>
    </recommendedName>
</protein>